<dbReference type="KEGG" id="tad:TRIADDRAFT_38299"/>
<organism evidence="3 4">
    <name type="scientific">Trichoplax adhaerens</name>
    <name type="common">Trichoplax reptans</name>
    <dbReference type="NCBI Taxonomy" id="10228"/>
    <lineage>
        <taxon>Eukaryota</taxon>
        <taxon>Metazoa</taxon>
        <taxon>Placozoa</taxon>
        <taxon>Uniplacotomia</taxon>
        <taxon>Trichoplacea</taxon>
        <taxon>Trichoplacidae</taxon>
        <taxon>Trichoplax</taxon>
    </lineage>
</organism>
<feature type="region of interest" description="Disordered" evidence="1">
    <location>
        <begin position="714"/>
        <end position="849"/>
    </location>
</feature>
<dbReference type="Gene3D" id="1.25.40.280">
    <property type="entry name" value="alix/aip1 like domains"/>
    <property type="match status" value="1"/>
</dbReference>
<evidence type="ECO:0000259" key="2">
    <source>
        <dbReference type="PROSITE" id="PS51180"/>
    </source>
</evidence>
<dbReference type="SMART" id="SM01041">
    <property type="entry name" value="BRO1"/>
    <property type="match status" value="1"/>
</dbReference>
<dbReference type="AlphaFoldDB" id="B3S8N5"/>
<evidence type="ECO:0000256" key="1">
    <source>
        <dbReference type="SAM" id="MobiDB-lite"/>
    </source>
</evidence>
<dbReference type="Pfam" id="PF03097">
    <property type="entry name" value="BRO1"/>
    <property type="match status" value="1"/>
</dbReference>
<reference evidence="3 4" key="1">
    <citation type="journal article" date="2008" name="Nature">
        <title>The Trichoplax genome and the nature of placozoans.</title>
        <authorList>
            <person name="Srivastava M."/>
            <person name="Begovic E."/>
            <person name="Chapman J."/>
            <person name="Putnam N.H."/>
            <person name="Hellsten U."/>
            <person name="Kawashima T."/>
            <person name="Kuo A."/>
            <person name="Mitros T."/>
            <person name="Salamov A."/>
            <person name="Carpenter M.L."/>
            <person name="Signorovitch A.Y."/>
            <person name="Moreno M.A."/>
            <person name="Kamm K."/>
            <person name="Grimwood J."/>
            <person name="Schmutz J."/>
            <person name="Shapiro H."/>
            <person name="Grigoriev I.V."/>
            <person name="Buss L.W."/>
            <person name="Schierwater B."/>
            <person name="Dellaporta S.L."/>
            <person name="Rokhsar D.S."/>
        </authorList>
    </citation>
    <scope>NUCLEOTIDE SEQUENCE [LARGE SCALE GENOMIC DNA]</scope>
    <source>
        <strain evidence="3 4">Grell-BS-1999</strain>
    </source>
</reference>
<dbReference type="eggNOG" id="KOG2220">
    <property type="taxonomic scope" value="Eukaryota"/>
</dbReference>
<feature type="compositionally biased region" description="Low complexity" evidence="1">
    <location>
        <begin position="804"/>
        <end position="815"/>
    </location>
</feature>
<dbReference type="EMBL" id="DS985256">
    <property type="protein sequence ID" value="EDV20985.1"/>
    <property type="molecule type" value="Genomic_DNA"/>
</dbReference>
<dbReference type="CDD" id="cd09235">
    <property type="entry name" value="V_Alix"/>
    <property type="match status" value="1"/>
</dbReference>
<feature type="domain" description="BRO1" evidence="2">
    <location>
        <begin position="4"/>
        <end position="391"/>
    </location>
</feature>
<dbReference type="PANTHER" id="PTHR23030">
    <property type="entry name" value="PCD6 INTERACTING PROTEIN-RELATED"/>
    <property type="match status" value="1"/>
</dbReference>
<protein>
    <recommendedName>
        <fullName evidence="2">BRO1 domain-containing protein</fullName>
    </recommendedName>
</protein>
<evidence type="ECO:0000313" key="4">
    <source>
        <dbReference type="Proteomes" id="UP000009022"/>
    </source>
</evidence>
<dbReference type="STRING" id="10228.B3S8N5"/>
<dbReference type="PhylomeDB" id="B3S8N5"/>
<sequence length="849" mass="94431">MADRFIVLALKKADSTDFSKPLDKFIANTYDKERGQFKGQIDELQTLRNNATKRLDKHESAVQMLLRYYDQLNVMEAKMPVSESEVRVTFTWQDAFDKGSLFGTRKHSAKSLPFEKSCVLFNAAALSSQIAVTQNLDTDDGLKLTAKYFQTAAGIFEYLREYIPSNIPQGTTPDLSIECLTALSALMLAQSQETFYLKASQDKMKDGIVAKIAMQTGNNYADAFKNMQTPGVRALWEKDWLPMVSGKQAMYHAVAEYHQALVAKASGAIGEELARLKHASSLMQQAESYSSTLTDAKNLRNKITKAYQAAQKDNDFIYHELVPDKDRIPAVQGAAIGKPIRLNNPASANFKDIFADVVPLNIHNAVSRYNERQQDLVTSELKKLTDNTQQLKSLLAELNLPAAIEDTGGNSVPQSLLDKSAALIQDGGVQKIDSMFNELPTLLQRNQEIVTETTRMMDDEEKDDKQMRQRFKEKWTRMPSDKLTASLRIEMNKYKGIIENALKADAIVRDKYNKSRNAMIVLSKGEVELKNYIPKTGSGNAVANSKAVVNIKRLIDQIDGIIAERQVIESELKSATCDITPKFLAALAADGVLQDEDISKQNLDSTYNVYVNQIADTISRQRDIETQLRAANQEFLAERQSRSGANKREETLSDLAAAYDAFTELTKHLMEGTKFYNDLTNLLVKTQTKVSDLIFARKTELQGLLGDLQQDLSKADNQTPSIPSHHQKAAAPQRPPPPSSSAPPTSTSSIPASAQPPAAAPQPNYAVAPPAQQPQYPGAPQPMYAPQGQPYPYPTQQPQPGQPMPYQYPYQGQQPVYPPHPSQQYVPMPGTYPPPPQGYPQYPQYPPPQ</sequence>
<dbReference type="InterPro" id="IPR038499">
    <property type="entry name" value="BRO1_sf"/>
</dbReference>
<dbReference type="Gene3D" id="1.20.120.560">
    <property type="entry name" value="alix/aip1 in complex with the ypdl late domain"/>
    <property type="match status" value="1"/>
</dbReference>
<evidence type="ECO:0000313" key="3">
    <source>
        <dbReference type="EMBL" id="EDV20985.1"/>
    </source>
</evidence>
<dbReference type="GO" id="GO:0005768">
    <property type="term" value="C:endosome"/>
    <property type="evidence" value="ECO:0000318"/>
    <property type="project" value="GO_Central"/>
</dbReference>
<dbReference type="CDD" id="cd09240">
    <property type="entry name" value="BRO1_Alix"/>
    <property type="match status" value="1"/>
</dbReference>
<dbReference type="GeneID" id="6757773"/>
<proteinExistence type="predicted"/>
<gene>
    <name evidence="3" type="ORF">TRIADDRAFT_38299</name>
</gene>
<dbReference type="Gene3D" id="1.20.140.50">
    <property type="entry name" value="alix/aip1 like domains"/>
    <property type="match status" value="1"/>
</dbReference>
<feature type="compositionally biased region" description="Pro residues" evidence="1">
    <location>
        <begin position="830"/>
        <end position="849"/>
    </location>
</feature>
<dbReference type="InterPro" id="IPR004328">
    <property type="entry name" value="BRO1_dom"/>
</dbReference>
<dbReference type="InParanoid" id="B3S8N5"/>
<keyword evidence="4" id="KW-1185">Reference proteome</keyword>
<dbReference type="Proteomes" id="UP000009022">
    <property type="component" value="Unassembled WGS sequence"/>
</dbReference>
<accession>B3S8N5</accession>
<dbReference type="CTD" id="6757773"/>
<dbReference type="Pfam" id="PF13949">
    <property type="entry name" value="ALIX_LYPXL_bnd"/>
    <property type="match status" value="1"/>
</dbReference>
<dbReference type="PROSITE" id="PS51180">
    <property type="entry name" value="BRO1"/>
    <property type="match status" value="1"/>
</dbReference>
<dbReference type="FunFam" id="1.25.40.280:FF:000001">
    <property type="entry name" value="programmed cell death 6-interacting protein-like isoform X1"/>
    <property type="match status" value="1"/>
</dbReference>
<dbReference type="PANTHER" id="PTHR23030:SF39">
    <property type="entry name" value="PROGRAMMED CELL DEATH 6-INTERACTING PROTEIN"/>
    <property type="match status" value="1"/>
</dbReference>
<dbReference type="GO" id="GO:0000281">
    <property type="term" value="P:mitotic cytokinesis"/>
    <property type="evidence" value="ECO:0000318"/>
    <property type="project" value="GO_Central"/>
</dbReference>
<dbReference type="OrthoDB" id="2141925at2759"/>
<dbReference type="HOGENOM" id="CLU_007181_2_0_1"/>
<feature type="compositionally biased region" description="Pro residues" evidence="1">
    <location>
        <begin position="789"/>
        <end position="803"/>
    </location>
</feature>
<feature type="compositionally biased region" description="Polar residues" evidence="1">
    <location>
        <begin position="715"/>
        <end position="724"/>
    </location>
</feature>
<name>B3S8N5_TRIAD</name>
<dbReference type="FunCoup" id="B3S8N5">
    <property type="interactions" value="2412"/>
</dbReference>
<dbReference type="OMA" id="VSHAEEM"/>
<dbReference type="RefSeq" id="XP_002116629.1">
    <property type="nucleotide sequence ID" value="XM_002116593.1"/>
</dbReference>
<feature type="compositionally biased region" description="Low complexity" evidence="1">
    <location>
        <begin position="742"/>
        <end position="788"/>
    </location>
</feature>
<dbReference type="InterPro" id="IPR025304">
    <property type="entry name" value="ALIX_V_dom"/>
</dbReference>